<dbReference type="InterPro" id="IPR036397">
    <property type="entry name" value="RNaseH_sf"/>
</dbReference>
<evidence type="ECO:0000313" key="2">
    <source>
        <dbReference type="EMBL" id="KAL0282508.1"/>
    </source>
</evidence>
<proteinExistence type="predicted"/>
<dbReference type="Gene3D" id="3.30.420.10">
    <property type="entry name" value="Ribonuclease H-like superfamily/Ribonuclease H"/>
    <property type="match status" value="1"/>
</dbReference>
<dbReference type="PANTHER" id="PTHR48475">
    <property type="entry name" value="RIBONUCLEASE H"/>
    <property type="match status" value="1"/>
</dbReference>
<reference evidence="2" key="1">
    <citation type="submission" date="2020-06" db="EMBL/GenBank/DDBJ databases">
        <authorList>
            <person name="Li T."/>
            <person name="Hu X."/>
            <person name="Zhang T."/>
            <person name="Song X."/>
            <person name="Zhang H."/>
            <person name="Dai N."/>
            <person name="Sheng W."/>
            <person name="Hou X."/>
            <person name="Wei L."/>
        </authorList>
    </citation>
    <scope>NUCLEOTIDE SEQUENCE</scope>
    <source>
        <strain evidence="2">G01</strain>
        <tissue evidence="2">Leaf</tissue>
    </source>
</reference>
<dbReference type="InterPro" id="IPR002156">
    <property type="entry name" value="RNaseH_domain"/>
</dbReference>
<name>A0AAW2IL59_9LAMI</name>
<comment type="caution">
    <text evidence="2">The sequence shown here is derived from an EMBL/GenBank/DDBJ whole genome shotgun (WGS) entry which is preliminary data.</text>
</comment>
<dbReference type="GO" id="GO:0003676">
    <property type="term" value="F:nucleic acid binding"/>
    <property type="evidence" value="ECO:0007669"/>
    <property type="project" value="InterPro"/>
</dbReference>
<dbReference type="InterPro" id="IPR012337">
    <property type="entry name" value="RNaseH-like_sf"/>
</dbReference>
<accession>A0AAW2IL59</accession>
<dbReference type="CDD" id="cd09279">
    <property type="entry name" value="RNase_HI_like"/>
    <property type="match status" value="1"/>
</dbReference>
<organism evidence="2">
    <name type="scientific">Sesamum angustifolium</name>
    <dbReference type="NCBI Taxonomy" id="2727405"/>
    <lineage>
        <taxon>Eukaryota</taxon>
        <taxon>Viridiplantae</taxon>
        <taxon>Streptophyta</taxon>
        <taxon>Embryophyta</taxon>
        <taxon>Tracheophyta</taxon>
        <taxon>Spermatophyta</taxon>
        <taxon>Magnoliopsida</taxon>
        <taxon>eudicotyledons</taxon>
        <taxon>Gunneridae</taxon>
        <taxon>Pentapetalae</taxon>
        <taxon>asterids</taxon>
        <taxon>lamiids</taxon>
        <taxon>Lamiales</taxon>
        <taxon>Pedaliaceae</taxon>
        <taxon>Sesamum</taxon>
    </lineage>
</organism>
<dbReference type="GO" id="GO:0004523">
    <property type="term" value="F:RNA-DNA hybrid ribonuclease activity"/>
    <property type="evidence" value="ECO:0007669"/>
    <property type="project" value="InterPro"/>
</dbReference>
<protein>
    <recommendedName>
        <fullName evidence="1">RNase H type-1 domain-containing protein</fullName>
    </recommendedName>
</protein>
<feature type="domain" description="RNase H type-1" evidence="1">
    <location>
        <begin position="12"/>
        <end position="122"/>
    </location>
</feature>
<dbReference type="PANTHER" id="PTHR48475:SF2">
    <property type="entry name" value="RIBONUCLEASE H"/>
    <property type="match status" value="1"/>
</dbReference>
<dbReference type="Pfam" id="PF13456">
    <property type="entry name" value="RVT_3"/>
    <property type="match status" value="1"/>
</dbReference>
<evidence type="ECO:0000259" key="1">
    <source>
        <dbReference type="Pfam" id="PF13456"/>
    </source>
</evidence>
<reference evidence="2" key="2">
    <citation type="journal article" date="2024" name="Plant">
        <title>Genomic evolution and insights into agronomic trait innovations of Sesamum species.</title>
        <authorList>
            <person name="Miao H."/>
            <person name="Wang L."/>
            <person name="Qu L."/>
            <person name="Liu H."/>
            <person name="Sun Y."/>
            <person name="Le M."/>
            <person name="Wang Q."/>
            <person name="Wei S."/>
            <person name="Zheng Y."/>
            <person name="Lin W."/>
            <person name="Duan Y."/>
            <person name="Cao H."/>
            <person name="Xiong S."/>
            <person name="Wang X."/>
            <person name="Wei L."/>
            <person name="Li C."/>
            <person name="Ma Q."/>
            <person name="Ju M."/>
            <person name="Zhao R."/>
            <person name="Li G."/>
            <person name="Mu C."/>
            <person name="Tian Q."/>
            <person name="Mei H."/>
            <person name="Zhang T."/>
            <person name="Gao T."/>
            <person name="Zhang H."/>
        </authorList>
    </citation>
    <scope>NUCLEOTIDE SEQUENCE</scope>
    <source>
        <strain evidence="2">G01</strain>
    </source>
</reference>
<gene>
    <name evidence="2" type="ORF">Sangu_2944700</name>
</gene>
<dbReference type="SUPFAM" id="SSF53098">
    <property type="entry name" value="Ribonuclease H-like"/>
    <property type="match status" value="1"/>
</dbReference>
<sequence>MVTSCGYPSTIQGSDAGVVITSPHDVDLEFAVKFGFNAFNNEAKYEALGLGMKMAHEVGARHFVAYSDSQFIVKQVEGTYEAKEENMIQYLQQIAELKIGFKSFQFVQIQREKKVKVDCLPKFSNALEDCRTKHITIQHHPKPRAPLSIQAISSIEDWRTPVIR</sequence>
<dbReference type="AlphaFoldDB" id="A0AAW2IL59"/>
<dbReference type="EMBL" id="JACGWK010001811">
    <property type="protein sequence ID" value="KAL0282508.1"/>
    <property type="molecule type" value="Genomic_DNA"/>
</dbReference>